<dbReference type="GO" id="GO:0003676">
    <property type="term" value="F:nucleic acid binding"/>
    <property type="evidence" value="ECO:0007669"/>
    <property type="project" value="InterPro"/>
</dbReference>
<dbReference type="InterPro" id="IPR036291">
    <property type="entry name" value="NAD(P)-bd_dom_sf"/>
</dbReference>
<reference evidence="3" key="1">
    <citation type="journal article" date="2015" name="Nature">
        <title>Complex archaea that bridge the gap between prokaryotes and eukaryotes.</title>
        <authorList>
            <person name="Spang A."/>
            <person name="Saw J.H."/>
            <person name="Jorgensen S.L."/>
            <person name="Zaremba-Niedzwiedzka K."/>
            <person name="Martijn J."/>
            <person name="Lind A.E."/>
            <person name="van Eijk R."/>
            <person name="Schleper C."/>
            <person name="Guy L."/>
            <person name="Ettema T.J."/>
        </authorList>
    </citation>
    <scope>NUCLEOTIDE SEQUENCE</scope>
</reference>
<name>A0A0F9GCU6_9ZZZZ</name>
<dbReference type="PANTHER" id="PTHR47618">
    <property type="entry name" value="BIFUNCTIONAL OLIGORIBONUCLEASE AND PAP PHOSPHATASE NRNA"/>
    <property type="match status" value="1"/>
</dbReference>
<evidence type="ECO:0000259" key="2">
    <source>
        <dbReference type="Pfam" id="PF02272"/>
    </source>
</evidence>
<accession>A0A0F9GCU6</accession>
<dbReference type="SUPFAM" id="SSF64182">
    <property type="entry name" value="DHH phosphoesterases"/>
    <property type="match status" value="1"/>
</dbReference>
<gene>
    <name evidence="3" type="ORF">LCGC14_1842270</name>
</gene>
<proteinExistence type="predicted"/>
<dbReference type="Gene3D" id="3.90.1640.10">
    <property type="entry name" value="inorganic pyrophosphatase (n-terminal core)"/>
    <property type="match status" value="1"/>
</dbReference>
<evidence type="ECO:0000313" key="3">
    <source>
        <dbReference type="EMBL" id="KKL96659.1"/>
    </source>
</evidence>
<dbReference type="InterPro" id="IPR003156">
    <property type="entry name" value="DHHA1_dom"/>
</dbReference>
<protein>
    <submittedName>
        <fullName evidence="3">Uncharacterized protein</fullName>
    </submittedName>
</protein>
<dbReference type="Pfam" id="PF02254">
    <property type="entry name" value="TrkA_N"/>
    <property type="match status" value="1"/>
</dbReference>
<dbReference type="SUPFAM" id="SSF51735">
    <property type="entry name" value="NAD(P)-binding Rossmann-fold domains"/>
    <property type="match status" value="1"/>
</dbReference>
<sequence>MYIVFGCGSTGNTVVDALDKAGKEMLVVDKDEKALSKWKDQHLDVMVSDIGSFNLNSPFCKDADVFVILTGDLKSNLLLVKKLKKKLPDKFILVRASDQDEADNLKANGADMILQTGKVLAQTILPELEAVEMKQSAFTLIDIIKESNGKELTIFLQDNPDPDAIASGLTLKHISKFYDVESKIYYGGSISHQKNKTLINLLNIDLINTKTKEEAMVIVKSAGKVALIEASIPSKNNILPTEVIPDLIFDHHQVDMGAVKGDFIDIQPRLGATSTIMTKYIRQLNIKLNSQLATALLYGIRTDTNGFTRNTTPDDLNAASYLSPLVDVSVLNQLESPPMSLETLDIIGRAIRNREIRGSYLASFVEFINERDALPQAAEMMLQLEGVNTVLIFGINEDKVQLSARSRDTRVNLGTLMQSAFGKLNTGGHATMAAGTINLGILGDANDRTSLLKVTSDAVRKKFFSAVGAEFEKETLPTIEEEKHNSTQTRN</sequence>
<feature type="domain" description="RCK N-terminal" evidence="1">
    <location>
        <begin position="2"/>
        <end position="114"/>
    </location>
</feature>
<dbReference type="AlphaFoldDB" id="A0A0F9GCU6"/>
<feature type="domain" description="DHHA1" evidence="2">
    <location>
        <begin position="358"/>
        <end position="454"/>
    </location>
</feature>
<dbReference type="InterPro" id="IPR038763">
    <property type="entry name" value="DHH_sf"/>
</dbReference>
<comment type="caution">
    <text evidence="3">The sequence shown here is derived from an EMBL/GenBank/DDBJ whole genome shotgun (WGS) entry which is preliminary data.</text>
</comment>
<dbReference type="GO" id="GO:0006813">
    <property type="term" value="P:potassium ion transport"/>
    <property type="evidence" value="ECO:0007669"/>
    <property type="project" value="InterPro"/>
</dbReference>
<organism evidence="3">
    <name type="scientific">marine sediment metagenome</name>
    <dbReference type="NCBI Taxonomy" id="412755"/>
    <lineage>
        <taxon>unclassified sequences</taxon>
        <taxon>metagenomes</taxon>
        <taxon>ecological metagenomes</taxon>
    </lineage>
</organism>
<dbReference type="Pfam" id="PF02272">
    <property type="entry name" value="DHHA1"/>
    <property type="match status" value="1"/>
</dbReference>
<evidence type="ECO:0000259" key="1">
    <source>
        <dbReference type="Pfam" id="PF02254"/>
    </source>
</evidence>
<dbReference type="EMBL" id="LAZR01018373">
    <property type="protein sequence ID" value="KKL96659.1"/>
    <property type="molecule type" value="Genomic_DNA"/>
</dbReference>
<dbReference type="Gene3D" id="3.40.50.720">
    <property type="entry name" value="NAD(P)-binding Rossmann-like Domain"/>
    <property type="match status" value="1"/>
</dbReference>
<dbReference type="PANTHER" id="PTHR47618:SF1">
    <property type="entry name" value="BIFUNCTIONAL OLIGORIBONUCLEASE AND PAP PHOSPHATASE NRNA"/>
    <property type="match status" value="1"/>
</dbReference>
<dbReference type="InterPro" id="IPR003148">
    <property type="entry name" value="RCK_N"/>
</dbReference>
<dbReference type="InterPro" id="IPR051319">
    <property type="entry name" value="Oligoribo/pAp-PDE_c-di-AMP_PDE"/>
</dbReference>
<dbReference type="Gene3D" id="3.10.310.30">
    <property type="match status" value="1"/>
</dbReference>